<dbReference type="AlphaFoldDB" id="X1SP31"/>
<organism evidence="1">
    <name type="scientific">marine sediment metagenome</name>
    <dbReference type="NCBI Taxonomy" id="412755"/>
    <lineage>
        <taxon>unclassified sequences</taxon>
        <taxon>metagenomes</taxon>
        <taxon>ecological metagenomes</taxon>
    </lineage>
</organism>
<protein>
    <submittedName>
        <fullName evidence="1">Uncharacterized protein</fullName>
    </submittedName>
</protein>
<name>X1SP31_9ZZZZ</name>
<proteinExistence type="predicted"/>
<comment type="caution">
    <text evidence="1">The sequence shown here is derived from an EMBL/GenBank/DDBJ whole genome shotgun (WGS) entry which is preliminary data.</text>
</comment>
<reference evidence="1" key="1">
    <citation type="journal article" date="2014" name="Front. Microbiol.">
        <title>High frequency of phylogenetically diverse reductive dehalogenase-homologous genes in deep subseafloor sedimentary metagenomes.</title>
        <authorList>
            <person name="Kawai M."/>
            <person name="Futagami T."/>
            <person name="Toyoda A."/>
            <person name="Takaki Y."/>
            <person name="Nishi S."/>
            <person name="Hori S."/>
            <person name="Arai W."/>
            <person name="Tsubouchi T."/>
            <person name="Morono Y."/>
            <person name="Uchiyama I."/>
            <person name="Ito T."/>
            <person name="Fujiyama A."/>
            <person name="Inagaki F."/>
            <person name="Takami H."/>
        </authorList>
    </citation>
    <scope>NUCLEOTIDE SEQUENCE</scope>
    <source>
        <strain evidence="1">Expedition CK06-06</strain>
    </source>
</reference>
<gene>
    <name evidence="1" type="ORF">S12H4_40660</name>
</gene>
<feature type="non-terminal residue" evidence="1">
    <location>
        <position position="50"/>
    </location>
</feature>
<dbReference type="PROSITE" id="PS51257">
    <property type="entry name" value="PROKAR_LIPOPROTEIN"/>
    <property type="match status" value="1"/>
</dbReference>
<evidence type="ECO:0000313" key="1">
    <source>
        <dbReference type="EMBL" id="GAI94832.1"/>
    </source>
</evidence>
<sequence>MKTITNILFLCGIIMFTAFSCEKDKTDNNMKSQVINKEEIIGEKNHTINI</sequence>
<dbReference type="EMBL" id="BARW01024694">
    <property type="protein sequence ID" value="GAI94832.1"/>
    <property type="molecule type" value="Genomic_DNA"/>
</dbReference>
<accession>X1SP31</accession>